<dbReference type="EMBL" id="FRCX01000005">
    <property type="protein sequence ID" value="SHN15649.1"/>
    <property type="molecule type" value="Genomic_DNA"/>
</dbReference>
<name>A0A1M7PG00_9BURK</name>
<dbReference type="AlphaFoldDB" id="A0A1M7PG00"/>
<sequence length="46" mass="5165">MTHAMGRRTPLGEAYANALQQPLHHIFFRARWSALPGPRTRAHGKG</sequence>
<gene>
    <name evidence="1" type="ORF">SAMN05192549_10513</name>
</gene>
<proteinExistence type="predicted"/>
<dbReference type="STRING" id="551987.SAMN05192549_10513"/>
<accession>A0A1M7PG00</accession>
<keyword evidence="2" id="KW-1185">Reference proteome</keyword>
<evidence type="ECO:0000313" key="2">
    <source>
        <dbReference type="Proteomes" id="UP000184339"/>
    </source>
</evidence>
<evidence type="ECO:0000313" key="1">
    <source>
        <dbReference type="EMBL" id="SHN15649.1"/>
    </source>
</evidence>
<reference evidence="2" key="1">
    <citation type="submission" date="2016-11" db="EMBL/GenBank/DDBJ databases">
        <authorList>
            <person name="Varghese N."/>
            <person name="Submissions S."/>
        </authorList>
    </citation>
    <scope>NUCLEOTIDE SEQUENCE [LARGE SCALE GENOMIC DNA]</scope>
    <source>
        <strain evidence="2">Sac-22</strain>
    </source>
</reference>
<protein>
    <submittedName>
        <fullName evidence="1">Uncharacterized protein</fullName>
    </submittedName>
</protein>
<organism evidence="1 2">
    <name type="scientific">Duganella sacchari</name>
    <dbReference type="NCBI Taxonomy" id="551987"/>
    <lineage>
        <taxon>Bacteria</taxon>
        <taxon>Pseudomonadati</taxon>
        <taxon>Pseudomonadota</taxon>
        <taxon>Betaproteobacteria</taxon>
        <taxon>Burkholderiales</taxon>
        <taxon>Oxalobacteraceae</taxon>
        <taxon>Telluria group</taxon>
        <taxon>Duganella</taxon>
    </lineage>
</organism>
<dbReference type="Proteomes" id="UP000184339">
    <property type="component" value="Unassembled WGS sequence"/>
</dbReference>